<organism evidence="2 3">
    <name type="scientific">Acanthoscelides obtectus</name>
    <name type="common">Bean weevil</name>
    <name type="synonym">Bruchus obtectus</name>
    <dbReference type="NCBI Taxonomy" id="200917"/>
    <lineage>
        <taxon>Eukaryota</taxon>
        <taxon>Metazoa</taxon>
        <taxon>Ecdysozoa</taxon>
        <taxon>Arthropoda</taxon>
        <taxon>Hexapoda</taxon>
        <taxon>Insecta</taxon>
        <taxon>Pterygota</taxon>
        <taxon>Neoptera</taxon>
        <taxon>Endopterygota</taxon>
        <taxon>Coleoptera</taxon>
        <taxon>Polyphaga</taxon>
        <taxon>Cucujiformia</taxon>
        <taxon>Chrysomeloidea</taxon>
        <taxon>Chrysomelidae</taxon>
        <taxon>Bruchinae</taxon>
        <taxon>Bruchini</taxon>
        <taxon>Acanthoscelides</taxon>
    </lineage>
</organism>
<dbReference type="Proteomes" id="UP001152888">
    <property type="component" value="Unassembled WGS sequence"/>
</dbReference>
<dbReference type="EMBL" id="CAKOFQ010007019">
    <property type="protein sequence ID" value="CAH1987461.1"/>
    <property type="molecule type" value="Genomic_DNA"/>
</dbReference>
<keyword evidence="1" id="KW-1133">Transmembrane helix</keyword>
<keyword evidence="1" id="KW-0812">Transmembrane</keyword>
<keyword evidence="1" id="KW-0472">Membrane</keyword>
<name>A0A9P0L457_ACAOB</name>
<reference evidence="2" key="1">
    <citation type="submission" date="2022-03" db="EMBL/GenBank/DDBJ databases">
        <authorList>
            <person name="Sayadi A."/>
        </authorList>
    </citation>
    <scope>NUCLEOTIDE SEQUENCE</scope>
</reference>
<feature type="transmembrane region" description="Helical" evidence="1">
    <location>
        <begin position="60"/>
        <end position="85"/>
    </location>
</feature>
<proteinExistence type="predicted"/>
<comment type="caution">
    <text evidence="2">The sequence shown here is derived from an EMBL/GenBank/DDBJ whole genome shotgun (WGS) entry which is preliminary data.</text>
</comment>
<dbReference type="OrthoDB" id="5981855at2759"/>
<sequence>MEISESNGLGGSMNFSFHFENDTELNKTFQGFDYGLLVPSSEATKPVAVPKEYMSVWAKAAWSTAFAAMVVTSTAGNLIVIWIVIGKSSFATR</sequence>
<keyword evidence="3" id="KW-1185">Reference proteome</keyword>
<dbReference type="AlphaFoldDB" id="A0A9P0L457"/>
<accession>A0A9P0L457</accession>
<evidence type="ECO:0000313" key="2">
    <source>
        <dbReference type="EMBL" id="CAH1987461.1"/>
    </source>
</evidence>
<evidence type="ECO:0000313" key="3">
    <source>
        <dbReference type="Proteomes" id="UP001152888"/>
    </source>
</evidence>
<protein>
    <submittedName>
        <fullName evidence="2">Uncharacterized protein</fullName>
    </submittedName>
</protein>
<gene>
    <name evidence="2" type="ORF">ACAOBT_LOCUS17859</name>
</gene>
<evidence type="ECO:0000256" key="1">
    <source>
        <dbReference type="SAM" id="Phobius"/>
    </source>
</evidence>